<evidence type="ECO:0000313" key="2">
    <source>
        <dbReference type="EMBL" id="PZR37125.1"/>
    </source>
</evidence>
<feature type="transmembrane region" description="Helical" evidence="1">
    <location>
        <begin position="137"/>
        <end position="156"/>
    </location>
</feature>
<sequence length="158" mass="16397">MSRAQEIGQGRSQAPLMTWLGGLGLIPFLTPPVLRIDWFEPLLAWSSLQIVYAAAILSFLGGVRAAQAVFSDDCRRSTLVLAMAPPLVGWTLAAIGVMGQSNPGLAANALLGMAAALVAQGVWDVTSSALPDWYRQLRLPLTAIACVGLVIGAAAAGG</sequence>
<evidence type="ECO:0000313" key="3">
    <source>
        <dbReference type="Proteomes" id="UP000249393"/>
    </source>
</evidence>
<name>A0A2W5VP79_9CAUL</name>
<feature type="transmembrane region" description="Helical" evidence="1">
    <location>
        <begin position="78"/>
        <end position="99"/>
    </location>
</feature>
<dbReference type="EMBL" id="QFQZ01000002">
    <property type="protein sequence ID" value="PZR37125.1"/>
    <property type="molecule type" value="Genomic_DNA"/>
</dbReference>
<dbReference type="PANTHER" id="PTHR15887:SF1">
    <property type="entry name" value="TRANSMEMBRANE PROTEIN 69"/>
    <property type="match status" value="1"/>
</dbReference>
<evidence type="ECO:0000256" key="1">
    <source>
        <dbReference type="SAM" id="Phobius"/>
    </source>
</evidence>
<accession>A0A2W5VP79</accession>
<keyword evidence="1" id="KW-0472">Membrane</keyword>
<dbReference type="InterPro" id="IPR021836">
    <property type="entry name" value="DUF3429"/>
</dbReference>
<protein>
    <submittedName>
        <fullName evidence="2">DUF3429 domain-containing protein</fullName>
    </submittedName>
</protein>
<feature type="transmembrane region" description="Helical" evidence="1">
    <location>
        <begin position="105"/>
        <end position="125"/>
    </location>
</feature>
<feature type="transmembrane region" description="Helical" evidence="1">
    <location>
        <begin position="42"/>
        <end position="66"/>
    </location>
</feature>
<dbReference type="PANTHER" id="PTHR15887">
    <property type="entry name" value="TRANSMEMBRANE PROTEIN 69"/>
    <property type="match status" value="1"/>
</dbReference>
<feature type="transmembrane region" description="Helical" evidence="1">
    <location>
        <begin position="12"/>
        <end position="30"/>
    </location>
</feature>
<gene>
    <name evidence="2" type="ORF">DI526_01015</name>
</gene>
<organism evidence="2 3">
    <name type="scientific">Caulobacter segnis</name>
    <dbReference type="NCBI Taxonomy" id="88688"/>
    <lineage>
        <taxon>Bacteria</taxon>
        <taxon>Pseudomonadati</taxon>
        <taxon>Pseudomonadota</taxon>
        <taxon>Alphaproteobacteria</taxon>
        <taxon>Caulobacterales</taxon>
        <taxon>Caulobacteraceae</taxon>
        <taxon>Caulobacter</taxon>
    </lineage>
</organism>
<dbReference type="AlphaFoldDB" id="A0A2W5VP79"/>
<proteinExistence type="predicted"/>
<keyword evidence="1" id="KW-0812">Transmembrane</keyword>
<dbReference type="Pfam" id="PF11911">
    <property type="entry name" value="DUF3429"/>
    <property type="match status" value="1"/>
</dbReference>
<reference evidence="2 3" key="1">
    <citation type="submission" date="2017-08" db="EMBL/GenBank/DDBJ databases">
        <title>Infants hospitalized years apart are colonized by the same room-sourced microbial strains.</title>
        <authorList>
            <person name="Brooks B."/>
            <person name="Olm M.R."/>
            <person name="Firek B.A."/>
            <person name="Baker R."/>
            <person name="Thomas B.C."/>
            <person name="Morowitz M.J."/>
            <person name="Banfield J.F."/>
        </authorList>
    </citation>
    <scope>NUCLEOTIDE SEQUENCE [LARGE SCALE GENOMIC DNA]</scope>
    <source>
        <strain evidence="2">S2_003_000_R2_4</strain>
    </source>
</reference>
<comment type="caution">
    <text evidence="2">The sequence shown here is derived from an EMBL/GenBank/DDBJ whole genome shotgun (WGS) entry which is preliminary data.</text>
</comment>
<dbReference type="Proteomes" id="UP000249393">
    <property type="component" value="Unassembled WGS sequence"/>
</dbReference>
<keyword evidence="1" id="KW-1133">Transmembrane helix</keyword>
<dbReference type="RefSeq" id="WP_304273003.1">
    <property type="nucleotide sequence ID" value="NZ_QFQZ01000002.1"/>
</dbReference>